<gene>
    <name evidence="5" type="primary">dinB</name>
    <name evidence="5" type="ORF">PSU4_42680</name>
</gene>
<evidence type="ECO:0000259" key="4">
    <source>
        <dbReference type="PROSITE" id="PS50173"/>
    </source>
</evidence>
<dbReference type="Gene3D" id="3.40.1170.60">
    <property type="match status" value="1"/>
</dbReference>
<dbReference type="GO" id="GO:0003887">
    <property type="term" value="F:DNA-directed DNA polymerase activity"/>
    <property type="evidence" value="ECO:0007669"/>
    <property type="project" value="UniProtKB-EC"/>
</dbReference>
<dbReference type="InterPro" id="IPR043128">
    <property type="entry name" value="Rev_trsase/Diguanyl_cyclase"/>
</dbReference>
<dbReference type="NCBIfam" id="NF002883">
    <property type="entry name" value="PRK03352.1"/>
    <property type="match status" value="1"/>
</dbReference>
<dbReference type="Gene3D" id="3.30.70.270">
    <property type="match status" value="1"/>
</dbReference>
<reference evidence="5 6" key="1">
    <citation type="submission" date="2019-07" db="EMBL/GenBank/DDBJ databases">
        <title>Whole genome shotgun sequence of Pseudonocardia sulfidoxydans NBRC 16205.</title>
        <authorList>
            <person name="Hosoyama A."/>
            <person name="Uohara A."/>
            <person name="Ohji S."/>
            <person name="Ichikawa N."/>
        </authorList>
    </citation>
    <scope>NUCLEOTIDE SEQUENCE [LARGE SCALE GENOMIC DNA]</scope>
    <source>
        <strain evidence="5 6">NBRC 16205</strain>
    </source>
</reference>
<organism evidence="5 6">
    <name type="scientific">Pseudonocardia sulfidoxydans NBRC 16205</name>
    <dbReference type="NCBI Taxonomy" id="1223511"/>
    <lineage>
        <taxon>Bacteria</taxon>
        <taxon>Bacillati</taxon>
        <taxon>Actinomycetota</taxon>
        <taxon>Actinomycetes</taxon>
        <taxon>Pseudonocardiales</taxon>
        <taxon>Pseudonocardiaceae</taxon>
        <taxon>Pseudonocardia</taxon>
    </lineage>
</organism>
<dbReference type="Gene3D" id="1.10.150.20">
    <property type="entry name" value="5' to 3' exonuclease, C-terminal subdomain"/>
    <property type="match status" value="1"/>
</dbReference>
<evidence type="ECO:0000256" key="1">
    <source>
        <dbReference type="ARBA" id="ARBA00010945"/>
    </source>
</evidence>
<dbReference type="GO" id="GO:0006281">
    <property type="term" value="P:DNA repair"/>
    <property type="evidence" value="ECO:0007669"/>
    <property type="project" value="InterPro"/>
</dbReference>
<dbReference type="InterPro" id="IPR017961">
    <property type="entry name" value="DNA_pol_Y-fam_little_finger"/>
</dbReference>
<feature type="domain" description="UmuC" evidence="4">
    <location>
        <begin position="6"/>
        <end position="184"/>
    </location>
</feature>
<keyword evidence="6" id="KW-1185">Reference proteome</keyword>
<evidence type="ECO:0000313" key="6">
    <source>
        <dbReference type="Proteomes" id="UP000321685"/>
    </source>
</evidence>
<dbReference type="GO" id="GO:0005829">
    <property type="term" value="C:cytosol"/>
    <property type="evidence" value="ECO:0007669"/>
    <property type="project" value="TreeGrafter"/>
</dbReference>
<dbReference type="Proteomes" id="UP000321685">
    <property type="component" value="Unassembled WGS sequence"/>
</dbReference>
<dbReference type="Pfam" id="PF11799">
    <property type="entry name" value="IMS_C"/>
    <property type="match status" value="1"/>
</dbReference>
<evidence type="ECO:0000256" key="3">
    <source>
        <dbReference type="ARBA" id="ARBA00049244"/>
    </source>
</evidence>
<dbReference type="CDD" id="cd03586">
    <property type="entry name" value="PolY_Pol_IV_kappa"/>
    <property type="match status" value="1"/>
</dbReference>
<dbReference type="InterPro" id="IPR050116">
    <property type="entry name" value="DNA_polymerase-Y"/>
</dbReference>
<comment type="caution">
    <text evidence="5">The sequence shown here is derived from an EMBL/GenBank/DDBJ whole genome shotgun (WGS) entry which is preliminary data.</text>
</comment>
<dbReference type="InterPro" id="IPR043502">
    <property type="entry name" value="DNA/RNA_pol_sf"/>
</dbReference>
<dbReference type="SUPFAM" id="SSF100879">
    <property type="entry name" value="Lesion bypass DNA polymerase (Y-family), little finger domain"/>
    <property type="match status" value="1"/>
</dbReference>
<sequence length="345" mass="37396">MAGRWVLHVDLDQFIAAVEVRRRPELAGLAVVVGGRGDPTERAVVATASYEAREFGVRSGMPLRTAAKRCPDAVFLPADNPAYEAASDEVMTVLRSFPVVVEVMGWDEAFLGVVTDDPEALAHDVQRAVAERTGLSCTVGIGDNTLRAKIATEFGKPAGTFRLTRHNWFATMGDRPTTALWGIGTRTARRLDELGYRTVAELAEARPGELAERIGPAMGPYYVQLARGIGREEVSDAPHVARSRSRETTFQTDLDDWAVVGEEIAVLARRVADDVAAEGRPAVRIGVKLRFAPFTTRGRSATLPAPASAPEELVAGALAVLDLFEERYRARPVRLAGVRAEFPPP</sequence>
<evidence type="ECO:0000313" key="5">
    <source>
        <dbReference type="EMBL" id="GEL25314.1"/>
    </source>
</evidence>
<dbReference type="PROSITE" id="PS50173">
    <property type="entry name" value="UMUC"/>
    <property type="match status" value="1"/>
</dbReference>
<dbReference type="OrthoDB" id="9808813at2"/>
<dbReference type="GO" id="GO:0003684">
    <property type="term" value="F:damaged DNA binding"/>
    <property type="evidence" value="ECO:0007669"/>
    <property type="project" value="InterPro"/>
</dbReference>
<comment type="similarity">
    <text evidence="1">Belongs to the DNA polymerase type-Y family.</text>
</comment>
<accession>A0A511DNE8</accession>
<dbReference type="PANTHER" id="PTHR11076:SF33">
    <property type="entry name" value="DNA POLYMERASE KAPPA"/>
    <property type="match status" value="1"/>
</dbReference>
<dbReference type="InterPro" id="IPR036775">
    <property type="entry name" value="DNA_pol_Y-fam_lit_finger_sf"/>
</dbReference>
<dbReference type="InterPro" id="IPR001126">
    <property type="entry name" value="UmuC"/>
</dbReference>
<dbReference type="GO" id="GO:0042276">
    <property type="term" value="P:error-prone translesion synthesis"/>
    <property type="evidence" value="ECO:0007669"/>
    <property type="project" value="TreeGrafter"/>
</dbReference>
<protein>
    <submittedName>
        <fullName evidence="5">DNA polymerase IV</fullName>
    </submittedName>
</protein>
<dbReference type="SUPFAM" id="SSF56672">
    <property type="entry name" value="DNA/RNA polymerases"/>
    <property type="match status" value="1"/>
</dbReference>
<comment type="catalytic activity">
    <reaction evidence="3">
        <text>DNA(n) + a 2'-deoxyribonucleoside 5'-triphosphate = DNA(n+1) + diphosphate</text>
        <dbReference type="Rhea" id="RHEA:22508"/>
        <dbReference type="Rhea" id="RHEA-COMP:17339"/>
        <dbReference type="Rhea" id="RHEA-COMP:17340"/>
        <dbReference type="ChEBI" id="CHEBI:33019"/>
        <dbReference type="ChEBI" id="CHEBI:61560"/>
        <dbReference type="ChEBI" id="CHEBI:173112"/>
        <dbReference type="EC" id="2.7.7.7"/>
    </reaction>
</comment>
<name>A0A511DNE8_9PSEU</name>
<dbReference type="Gene3D" id="3.30.1490.100">
    <property type="entry name" value="DNA polymerase, Y-family, little finger domain"/>
    <property type="match status" value="1"/>
</dbReference>
<dbReference type="GO" id="GO:0009432">
    <property type="term" value="P:SOS response"/>
    <property type="evidence" value="ECO:0007669"/>
    <property type="project" value="TreeGrafter"/>
</dbReference>
<dbReference type="Pfam" id="PF00817">
    <property type="entry name" value="IMS"/>
    <property type="match status" value="1"/>
</dbReference>
<dbReference type="AlphaFoldDB" id="A0A511DNE8"/>
<proteinExistence type="inferred from homology"/>
<comment type="function">
    <text evidence="2">Poorly processive, error-prone DNA polymerase involved in untargeted mutagenesis. Copies undamaged DNA at stalled replication forks, which arise in vivo from mismatched or misaligned primer ends. These misaligned primers can be extended by PolIV. Exhibits no 3'-5' exonuclease (proofreading) activity. May be involved in translesional synthesis, in conjunction with the beta clamp from PolIII.</text>
</comment>
<dbReference type="EMBL" id="BJVJ01000050">
    <property type="protein sequence ID" value="GEL25314.1"/>
    <property type="molecule type" value="Genomic_DNA"/>
</dbReference>
<evidence type="ECO:0000256" key="2">
    <source>
        <dbReference type="ARBA" id="ARBA00025589"/>
    </source>
</evidence>
<dbReference type="InterPro" id="IPR022880">
    <property type="entry name" value="DNApol_IV"/>
</dbReference>
<dbReference type="PANTHER" id="PTHR11076">
    <property type="entry name" value="DNA REPAIR POLYMERASE UMUC / TRANSFERASE FAMILY MEMBER"/>
    <property type="match status" value="1"/>
</dbReference>